<evidence type="ECO:0000256" key="1">
    <source>
        <dbReference type="ARBA" id="ARBA00022603"/>
    </source>
</evidence>
<reference evidence="5 6" key="1">
    <citation type="submission" date="2020-07" db="EMBL/GenBank/DDBJ databases">
        <title>Sequencing the genomes of 1000 actinobacteria strains.</title>
        <authorList>
            <person name="Klenk H.-P."/>
        </authorList>
    </citation>
    <scope>NUCLEOTIDE SEQUENCE [LARGE SCALE GENOMIC DNA]</scope>
    <source>
        <strain evidence="5 6">DSM 22083</strain>
    </source>
</reference>
<comment type="caution">
    <text evidence="5">The sequence shown here is derived from an EMBL/GenBank/DDBJ whole genome shotgun (WGS) entry which is preliminary data.</text>
</comment>
<keyword evidence="3" id="KW-0949">S-adenosyl-L-methionine</keyword>
<dbReference type="PANTHER" id="PTHR43464:SF19">
    <property type="entry name" value="UBIQUINONE BIOSYNTHESIS O-METHYLTRANSFERASE, MITOCHONDRIAL"/>
    <property type="match status" value="1"/>
</dbReference>
<proteinExistence type="predicted"/>
<gene>
    <name evidence="5" type="ORF">BKA15_004141</name>
</gene>
<dbReference type="PANTHER" id="PTHR43464">
    <property type="entry name" value="METHYLTRANSFERASE"/>
    <property type="match status" value="1"/>
</dbReference>
<accession>A0A7Y9LCG0</accession>
<evidence type="ECO:0000256" key="2">
    <source>
        <dbReference type="ARBA" id="ARBA00022679"/>
    </source>
</evidence>
<dbReference type="GO" id="GO:0032259">
    <property type="term" value="P:methylation"/>
    <property type="evidence" value="ECO:0007669"/>
    <property type="project" value="UniProtKB-KW"/>
</dbReference>
<keyword evidence="6" id="KW-1185">Reference proteome</keyword>
<dbReference type="InterPro" id="IPR029063">
    <property type="entry name" value="SAM-dependent_MTases_sf"/>
</dbReference>
<keyword evidence="1 5" id="KW-0489">Methyltransferase</keyword>
<dbReference type="AlphaFoldDB" id="A0A7Y9LCG0"/>
<name>A0A7Y9LCG0_9ACTN</name>
<dbReference type="InterPro" id="IPR013216">
    <property type="entry name" value="Methyltransf_11"/>
</dbReference>
<dbReference type="Proteomes" id="UP000569914">
    <property type="component" value="Unassembled WGS sequence"/>
</dbReference>
<dbReference type="GO" id="GO:0008757">
    <property type="term" value="F:S-adenosylmethionine-dependent methyltransferase activity"/>
    <property type="evidence" value="ECO:0007669"/>
    <property type="project" value="InterPro"/>
</dbReference>
<keyword evidence="5" id="KW-0830">Ubiquinone</keyword>
<keyword evidence="2" id="KW-0808">Transferase</keyword>
<dbReference type="EMBL" id="JACCBU010000001">
    <property type="protein sequence ID" value="NYE72812.1"/>
    <property type="molecule type" value="Genomic_DNA"/>
</dbReference>
<evidence type="ECO:0000256" key="3">
    <source>
        <dbReference type="ARBA" id="ARBA00022691"/>
    </source>
</evidence>
<evidence type="ECO:0000259" key="4">
    <source>
        <dbReference type="Pfam" id="PF08241"/>
    </source>
</evidence>
<dbReference type="Pfam" id="PF08241">
    <property type="entry name" value="Methyltransf_11"/>
    <property type="match status" value="1"/>
</dbReference>
<feature type="domain" description="Methyltransferase type 11" evidence="4">
    <location>
        <begin position="56"/>
        <end position="149"/>
    </location>
</feature>
<evidence type="ECO:0000313" key="6">
    <source>
        <dbReference type="Proteomes" id="UP000569914"/>
    </source>
</evidence>
<dbReference type="Gene3D" id="3.40.50.150">
    <property type="entry name" value="Vaccinia Virus protein VP39"/>
    <property type="match status" value="1"/>
</dbReference>
<organism evidence="5 6">
    <name type="scientific">Microlunatus parietis</name>
    <dbReference type="NCBI Taxonomy" id="682979"/>
    <lineage>
        <taxon>Bacteria</taxon>
        <taxon>Bacillati</taxon>
        <taxon>Actinomycetota</taxon>
        <taxon>Actinomycetes</taxon>
        <taxon>Propionibacteriales</taxon>
        <taxon>Propionibacteriaceae</taxon>
        <taxon>Microlunatus</taxon>
    </lineage>
</organism>
<protein>
    <submittedName>
        <fullName evidence="5">Ubiquinone/menaquinone biosynthesis C-methylase UbiE</fullName>
    </submittedName>
</protein>
<evidence type="ECO:0000313" key="5">
    <source>
        <dbReference type="EMBL" id="NYE72812.1"/>
    </source>
</evidence>
<sequence>MIMADDAVQKLITSFWNQVAPGYDEPANVAAPGTAAYADWREAIGSVLPGSPAEVLDVGTGTGFVARIAAELGHRVTGIDLSEGMLARARAATGAEASVAYRVGDAVAPPFPATSFDAVISRSVLWTLRKPGQAFRNWFTLLRQAGQVAVIYGLADRPPPQSAAPEQRAGLFQRTYTDETRAALTAMYLDDHGPLIELAEAAGFADVTVRPLTRLTGWENSPGSALPYALVGYRPVEPGTARG</sequence>
<dbReference type="CDD" id="cd02440">
    <property type="entry name" value="AdoMet_MTases"/>
    <property type="match status" value="1"/>
</dbReference>
<dbReference type="RefSeq" id="WP_179753863.1">
    <property type="nucleotide sequence ID" value="NZ_JACCBU010000001.1"/>
</dbReference>
<dbReference type="SUPFAM" id="SSF53335">
    <property type="entry name" value="S-adenosyl-L-methionine-dependent methyltransferases"/>
    <property type="match status" value="1"/>
</dbReference>